<dbReference type="NCBIfam" id="TIGR00254">
    <property type="entry name" value="GGDEF"/>
    <property type="match status" value="1"/>
</dbReference>
<dbReference type="FunFam" id="3.30.70.270:FF:000001">
    <property type="entry name" value="Diguanylate cyclase domain protein"/>
    <property type="match status" value="1"/>
</dbReference>
<evidence type="ECO:0000259" key="2">
    <source>
        <dbReference type="PROSITE" id="PS50887"/>
    </source>
</evidence>
<dbReference type="InterPro" id="IPR000160">
    <property type="entry name" value="GGDEF_dom"/>
</dbReference>
<dbReference type="Gene3D" id="3.30.450.20">
    <property type="entry name" value="PAS domain"/>
    <property type="match status" value="1"/>
</dbReference>
<dbReference type="GO" id="GO:0052621">
    <property type="term" value="F:diguanylate cyclase activity"/>
    <property type="evidence" value="ECO:0007669"/>
    <property type="project" value="UniProtKB-EC"/>
</dbReference>
<dbReference type="SUPFAM" id="SSF55785">
    <property type="entry name" value="PYP-like sensor domain (PAS domain)"/>
    <property type="match status" value="1"/>
</dbReference>
<evidence type="ECO:0000313" key="3">
    <source>
        <dbReference type="EMBL" id="OIQ72026.1"/>
    </source>
</evidence>
<dbReference type="EC" id="2.7.7.65" evidence="3"/>
<keyword evidence="3" id="KW-0548">Nucleotidyltransferase</keyword>
<dbReference type="InterPro" id="IPR035965">
    <property type="entry name" value="PAS-like_dom_sf"/>
</dbReference>
<dbReference type="PROSITE" id="PS50887">
    <property type="entry name" value="GGDEF"/>
    <property type="match status" value="1"/>
</dbReference>
<proteinExistence type="predicted"/>
<dbReference type="AlphaFoldDB" id="A0A1J5PLI7"/>
<evidence type="ECO:0000259" key="1">
    <source>
        <dbReference type="PROSITE" id="PS50113"/>
    </source>
</evidence>
<sequence length="328" mass="36694">MLCVIADITDRKLAEQQLIEHHDMLGAIIENFPGGVSMFDTHLRLTAHNQRFRQLLDFPDALLDNPELSYQDLIRFNAQRGEYGPCDVEQYVAASVTRALQFEPHKFERVRPNGVVLEIHGQPVPGGFETIYIDITERKKIEAQVHQLAFYDPLTRLPNRRMLGDRLNQTMALSKRSARYAAIMILDLDNFKALNDTLGHAVGDLLLQQAAKRMKACVREVDTVARLGGDEFVVLLGDLDTDKAASTTQANSIAEKIRAALAEPYSLTIKHEGKADAVIEHQCTASIGVVVFIDNEGSPEDFLKWADSAMYRAKDAGSNLIRFFDLNA</sequence>
<keyword evidence="3" id="KW-0808">Transferase</keyword>
<feature type="domain" description="GGDEF" evidence="2">
    <location>
        <begin position="179"/>
        <end position="326"/>
    </location>
</feature>
<dbReference type="InterPro" id="IPR000700">
    <property type="entry name" value="PAS-assoc_C"/>
</dbReference>
<dbReference type="InterPro" id="IPR043128">
    <property type="entry name" value="Rev_trsase/Diguanyl_cyclase"/>
</dbReference>
<protein>
    <submittedName>
        <fullName evidence="3">Putative diguanylate cyclase YcdT</fullName>
        <ecNumber evidence="3">2.7.7.65</ecNumber>
    </submittedName>
</protein>
<dbReference type="Pfam" id="PF12860">
    <property type="entry name" value="PAS_7"/>
    <property type="match status" value="1"/>
</dbReference>
<dbReference type="SMART" id="SM00267">
    <property type="entry name" value="GGDEF"/>
    <property type="match status" value="1"/>
</dbReference>
<dbReference type="InterPro" id="IPR029787">
    <property type="entry name" value="Nucleotide_cyclase"/>
</dbReference>
<dbReference type="PANTHER" id="PTHR46663">
    <property type="entry name" value="DIGUANYLATE CYCLASE DGCT-RELATED"/>
    <property type="match status" value="1"/>
</dbReference>
<accession>A0A1J5PLI7</accession>
<dbReference type="PROSITE" id="PS50113">
    <property type="entry name" value="PAC"/>
    <property type="match status" value="1"/>
</dbReference>
<organism evidence="3">
    <name type="scientific">mine drainage metagenome</name>
    <dbReference type="NCBI Taxonomy" id="410659"/>
    <lineage>
        <taxon>unclassified sequences</taxon>
        <taxon>metagenomes</taxon>
        <taxon>ecological metagenomes</taxon>
    </lineage>
</organism>
<gene>
    <name evidence="3" type="primary">ycdT_12</name>
    <name evidence="3" type="ORF">GALL_463530</name>
</gene>
<dbReference type="Gene3D" id="3.30.70.270">
    <property type="match status" value="1"/>
</dbReference>
<dbReference type="PANTHER" id="PTHR46663:SF3">
    <property type="entry name" value="SLL0267 PROTEIN"/>
    <property type="match status" value="1"/>
</dbReference>
<reference evidence="3" key="1">
    <citation type="submission" date="2016-10" db="EMBL/GenBank/DDBJ databases">
        <title>Sequence of Gallionella enrichment culture.</title>
        <authorList>
            <person name="Poehlein A."/>
            <person name="Muehling M."/>
            <person name="Daniel R."/>
        </authorList>
    </citation>
    <scope>NUCLEOTIDE SEQUENCE</scope>
</reference>
<dbReference type="InterPro" id="IPR052163">
    <property type="entry name" value="DGC-Regulatory_Protein"/>
</dbReference>
<feature type="domain" description="PAC" evidence="1">
    <location>
        <begin position="1"/>
        <end position="20"/>
    </location>
</feature>
<dbReference type="Pfam" id="PF00990">
    <property type="entry name" value="GGDEF"/>
    <property type="match status" value="1"/>
</dbReference>
<dbReference type="SUPFAM" id="SSF55073">
    <property type="entry name" value="Nucleotide cyclase"/>
    <property type="match status" value="1"/>
</dbReference>
<dbReference type="EMBL" id="MLJW01003454">
    <property type="protein sequence ID" value="OIQ72026.1"/>
    <property type="molecule type" value="Genomic_DNA"/>
</dbReference>
<dbReference type="CDD" id="cd01949">
    <property type="entry name" value="GGDEF"/>
    <property type="match status" value="1"/>
</dbReference>
<name>A0A1J5PLI7_9ZZZZ</name>
<comment type="caution">
    <text evidence="3">The sequence shown here is derived from an EMBL/GenBank/DDBJ whole genome shotgun (WGS) entry which is preliminary data.</text>
</comment>